<evidence type="ECO:0000313" key="3">
    <source>
        <dbReference type="Proteomes" id="UP000250266"/>
    </source>
</evidence>
<accession>A0A8E2E458</accession>
<sequence>MSTALNLYRNNRGISSILPCASLPGGCQFHETGRNQPCLDKSSDNGEGSKLRTRVSTFFQNRTIANKIPPPHLFSLPVELLQEIASYLADSELIAFSVTCSALFNTFGNSGWAGLRARNRKEFLHLLGLLQRDRRHWRLCCKCDTLHSPRFSTISFPPNVLTRAGESSLWMRFTIVYVLEPYCRGSKGLRRPLYWISREHIRLAISGNICLATLSCSGQKTYERLGRAGMKMNFKYTISPLMVRRNILWHADYEVSFETDDHRVCSLREALEHLDFRCCMHCTNGSMTPEIEYLMRRRRDPNSRHLEEDGHAFIQWQRGCNRHSKEGCACAVDYVVNLLGTGLTAFRVRVWQWFGEKSTDWVLRQPGILRNMYEEAKLDAIAI</sequence>
<feature type="domain" description="F-box" evidence="1">
    <location>
        <begin position="70"/>
        <end position="115"/>
    </location>
</feature>
<reference evidence="2 3" key="1">
    <citation type="journal article" date="2016" name="Nat. Commun.">
        <title>Ectomycorrhizal ecology is imprinted in the genome of the dominant symbiotic fungus Cenococcum geophilum.</title>
        <authorList>
            <consortium name="DOE Joint Genome Institute"/>
            <person name="Peter M."/>
            <person name="Kohler A."/>
            <person name="Ohm R.A."/>
            <person name="Kuo A."/>
            <person name="Krutzmann J."/>
            <person name="Morin E."/>
            <person name="Arend M."/>
            <person name="Barry K.W."/>
            <person name="Binder M."/>
            <person name="Choi C."/>
            <person name="Clum A."/>
            <person name="Copeland A."/>
            <person name="Grisel N."/>
            <person name="Haridas S."/>
            <person name="Kipfer T."/>
            <person name="LaButti K."/>
            <person name="Lindquist E."/>
            <person name="Lipzen A."/>
            <person name="Maire R."/>
            <person name="Meier B."/>
            <person name="Mihaltcheva S."/>
            <person name="Molinier V."/>
            <person name="Murat C."/>
            <person name="Poggeler S."/>
            <person name="Quandt C.A."/>
            <person name="Sperisen C."/>
            <person name="Tritt A."/>
            <person name="Tisserant E."/>
            <person name="Crous P.W."/>
            <person name="Henrissat B."/>
            <person name="Nehls U."/>
            <person name="Egli S."/>
            <person name="Spatafora J.W."/>
            <person name="Grigoriev I.V."/>
            <person name="Martin F.M."/>
        </authorList>
    </citation>
    <scope>NUCLEOTIDE SEQUENCE [LARGE SCALE GENOMIC DNA]</scope>
    <source>
        <strain evidence="2 3">CBS 459.81</strain>
    </source>
</reference>
<keyword evidence="3" id="KW-1185">Reference proteome</keyword>
<protein>
    <recommendedName>
        <fullName evidence="1">F-box domain-containing protein</fullName>
    </recommendedName>
</protein>
<name>A0A8E2E458_9PEZI</name>
<dbReference type="AlphaFoldDB" id="A0A8E2E458"/>
<gene>
    <name evidence="2" type="ORF">K432DRAFT_384971</name>
</gene>
<dbReference type="PROSITE" id="PS50181">
    <property type="entry name" value="FBOX"/>
    <property type="match status" value="1"/>
</dbReference>
<evidence type="ECO:0000313" key="2">
    <source>
        <dbReference type="EMBL" id="OCK77086.1"/>
    </source>
</evidence>
<organism evidence="2 3">
    <name type="scientific">Lepidopterella palustris CBS 459.81</name>
    <dbReference type="NCBI Taxonomy" id="1314670"/>
    <lineage>
        <taxon>Eukaryota</taxon>
        <taxon>Fungi</taxon>
        <taxon>Dikarya</taxon>
        <taxon>Ascomycota</taxon>
        <taxon>Pezizomycotina</taxon>
        <taxon>Dothideomycetes</taxon>
        <taxon>Pleosporomycetidae</taxon>
        <taxon>Mytilinidiales</taxon>
        <taxon>Argynnaceae</taxon>
        <taxon>Lepidopterella</taxon>
    </lineage>
</organism>
<dbReference type="OrthoDB" id="3766406at2759"/>
<dbReference type="SUPFAM" id="SSF81383">
    <property type="entry name" value="F-box domain"/>
    <property type="match status" value="1"/>
</dbReference>
<dbReference type="InterPro" id="IPR001810">
    <property type="entry name" value="F-box_dom"/>
</dbReference>
<dbReference type="InterPro" id="IPR036047">
    <property type="entry name" value="F-box-like_dom_sf"/>
</dbReference>
<dbReference type="CDD" id="cd09917">
    <property type="entry name" value="F-box_SF"/>
    <property type="match status" value="1"/>
</dbReference>
<dbReference type="EMBL" id="KV745156">
    <property type="protein sequence ID" value="OCK77086.1"/>
    <property type="molecule type" value="Genomic_DNA"/>
</dbReference>
<proteinExistence type="predicted"/>
<evidence type="ECO:0000259" key="1">
    <source>
        <dbReference type="PROSITE" id="PS50181"/>
    </source>
</evidence>
<dbReference type="Proteomes" id="UP000250266">
    <property type="component" value="Unassembled WGS sequence"/>
</dbReference>